<protein>
    <submittedName>
        <fullName evidence="6">Uncharacterized protein</fullName>
    </submittedName>
</protein>
<dbReference type="Proteomes" id="UP001396334">
    <property type="component" value="Unassembled WGS sequence"/>
</dbReference>
<keyword evidence="7" id="KW-1185">Reference proteome</keyword>
<sequence>MDDFQNPRVQNGKQMVQEGALTALIEVADSSQQFQKYYDAVMPYLKAILVNATDKSNRMLCAKSKECISLVRMAVGKEKFTDDAKQEMRNVCFVAQNLQSPMQSR</sequence>
<evidence type="ECO:0000256" key="5">
    <source>
        <dbReference type="ARBA" id="ARBA00022927"/>
    </source>
</evidence>
<evidence type="ECO:0000313" key="7">
    <source>
        <dbReference type="Proteomes" id="UP001396334"/>
    </source>
</evidence>
<keyword evidence="5" id="KW-0653">Protein transport</keyword>
<proteinExistence type="predicted"/>
<dbReference type="SUPFAM" id="SSF48371">
    <property type="entry name" value="ARM repeat"/>
    <property type="match status" value="1"/>
</dbReference>
<name>A0ABR2TQA2_9ROSI</name>
<keyword evidence="4" id="KW-0677">Repeat</keyword>
<dbReference type="PANTHER" id="PTHR10527">
    <property type="entry name" value="IMPORTIN BETA"/>
    <property type="match status" value="1"/>
</dbReference>
<accession>A0ABR2TQA2</accession>
<reference evidence="6 7" key="1">
    <citation type="journal article" date="2024" name="G3 (Bethesda)">
        <title>Genome assembly of Hibiscus sabdariffa L. provides insights into metabolisms of medicinal natural products.</title>
        <authorList>
            <person name="Kim T."/>
        </authorList>
    </citation>
    <scope>NUCLEOTIDE SEQUENCE [LARGE SCALE GENOMIC DNA]</scope>
    <source>
        <strain evidence="6">TK-2024</strain>
        <tissue evidence="6">Old leaves</tissue>
    </source>
</reference>
<keyword evidence="2" id="KW-0813">Transport</keyword>
<evidence type="ECO:0000313" key="6">
    <source>
        <dbReference type="EMBL" id="KAK9039470.1"/>
    </source>
</evidence>
<dbReference type="InterPro" id="IPR011989">
    <property type="entry name" value="ARM-like"/>
</dbReference>
<evidence type="ECO:0000256" key="2">
    <source>
        <dbReference type="ARBA" id="ARBA00022448"/>
    </source>
</evidence>
<dbReference type="InterPro" id="IPR040122">
    <property type="entry name" value="Importin_beta"/>
</dbReference>
<gene>
    <name evidence="6" type="ORF">V6N11_014670</name>
</gene>
<evidence type="ECO:0000256" key="4">
    <source>
        <dbReference type="ARBA" id="ARBA00022737"/>
    </source>
</evidence>
<evidence type="ECO:0000256" key="3">
    <source>
        <dbReference type="ARBA" id="ARBA00022490"/>
    </source>
</evidence>
<comment type="caution">
    <text evidence="6">The sequence shown here is derived from an EMBL/GenBank/DDBJ whole genome shotgun (WGS) entry which is preliminary data.</text>
</comment>
<evidence type="ECO:0000256" key="1">
    <source>
        <dbReference type="ARBA" id="ARBA00004496"/>
    </source>
</evidence>
<organism evidence="6 7">
    <name type="scientific">Hibiscus sabdariffa</name>
    <name type="common">roselle</name>
    <dbReference type="NCBI Taxonomy" id="183260"/>
    <lineage>
        <taxon>Eukaryota</taxon>
        <taxon>Viridiplantae</taxon>
        <taxon>Streptophyta</taxon>
        <taxon>Embryophyta</taxon>
        <taxon>Tracheophyta</taxon>
        <taxon>Spermatophyta</taxon>
        <taxon>Magnoliopsida</taxon>
        <taxon>eudicotyledons</taxon>
        <taxon>Gunneridae</taxon>
        <taxon>Pentapetalae</taxon>
        <taxon>rosids</taxon>
        <taxon>malvids</taxon>
        <taxon>Malvales</taxon>
        <taxon>Malvaceae</taxon>
        <taxon>Malvoideae</taxon>
        <taxon>Hibiscus</taxon>
    </lineage>
</organism>
<dbReference type="Gene3D" id="1.25.10.10">
    <property type="entry name" value="Leucine-rich Repeat Variant"/>
    <property type="match status" value="1"/>
</dbReference>
<keyword evidence="3" id="KW-0963">Cytoplasm</keyword>
<dbReference type="InterPro" id="IPR016024">
    <property type="entry name" value="ARM-type_fold"/>
</dbReference>
<comment type="subcellular location">
    <subcellularLocation>
        <location evidence="1">Cytoplasm</location>
    </subcellularLocation>
</comment>
<dbReference type="EMBL" id="JBBPBN010000004">
    <property type="protein sequence ID" value="KAK9039470.1"/>
    <property type="molecule type" value="Genomic_DNA"/>
</dbReference>